<dbReference type="Pfam" id="PF02518">
    <property type="entry name" value="HATPase_c"/>
    <property type="match status" value="1"/>
</dbReference>
<evidence type="ECO:0000259" key="13">
    <source>
        <dbReference type="Pfam" id="PF06580"/>
    </source>
</evidence>
<dbReference type="InterPro" id="IPR010559">
    <property type="entry name" value="Sig_transdc_His_kin_internal"/>
</dbReference>
<dbReference type="Gene3D" id="3.30.565.10">
    <property type="entry name" value="Histidine kinase-like ATPase, C-terminal domain"/>
    <property type="match status" value="1"/>
</dbReference>
<evidence type="ECO:0000256" key="4">
    <source>
        <dbReference type="ARBA" id="ARBA00022692"/>
    </source>
</evidence>
<dbReference type="InterPro" id="IPR036890">
    <property type="entry name" value="HATPase_C_sf"/>
</dbReference>
<name>A0A250KMW3_9GAMM</name>
<dbReference type="Pfam" id="PF07694">
    <property type="entry name" value="5TM-5TMR_LYT"/>
    <property type="match status" value="1"/>
</dbReference>
<keyword evidence="3" id="KW-0808">Transferase</keyword>
<feature type="domain" description="Histidine kinase/HSP90-like ATPase" evidence="12">
    <location>
        <begin position="326"/>
        <end position="430"/>
    </location>
</feature>
<dbReference type="Pfam" id="PF06580">
    <property type="entry name" value="His_kinase"/>
    <property type="match status" value="1"/>
</dbReference>
<dbReference type="RefSeq" id="WP_119628722.1">
    <property type="nucleotide sequence ID" value="NZ_AP017928.1"/>
</dbReference>
<feature type="transmembrane region" description="Helical" evidence="11">
    <location>
        <begin position="15"/>
        <end position="33"/>
    </location>
</feature>
<dbReference type="GO" id="GO:0005886">
    <property type="term" value="C:plasma membrane"/>
    <property type="evidence" value="ECO:0007669"/>
    <property type="project" value="UniProtKB-SubCell"/>
</dbReference>
<protein>
    <submittedName>
        <fullName evidence="15">Uncharacterized protein</fullName>
    </submittedName>
</protein>
<dbReference type="InterPro" id="IPR011620">
    <property type="entry name" value="Sig_transdc_His_kinase_LytS_TM"/>
</dbReference>
<evidence type="ECO:0000256" key="8">
    <source>
        <dbReference type="ARBA" id="ARBA00022989"/>
    </source>
</evidence>
<feature type="domain" description="Signal transduction histidine kinase 5TM receptor LytS transmembrane region" evidence="14">
    <location>
        <begin position="38"/>
        <end position="215"/>
    </location>
</feature>
<evidence type="ECO:0000313" key="16">
    <source>
        <dbReference type="Proteomes" id="UP000266313"/>
    </source>
</evidence>
<dbReference type="InterPro" id="IPR050640">
    <property type="entry name" value="Bact_2-comp_sensor_kinase"/>
</dbReference>
<keyword evidence="4 11" id="KW-0812">Transmembrane</keyword>
<evidence type="ECO:0000256" key="6">
    <source>
        <dbReference type="ARBA" id="ARBA00022777"/>
    </source>
</evidence>
<dbReference type="InterPro" id="IPR003594">
    <property type="entry name" value="HATPase_dom"/>
</dbReference>
<keyword evidence="5" id="KW-0547">Nucleotide-binding</keyword>
<dbReference type="GO" id="GO:0071555">
    <property type="term" value="P:cell wall organization"/>
    <property type="evidence" value="ECO:0007669"/>
    <property type="project" value="InterPro"/>
</dbReference>
<dbReference type="PANTHER" id="PTHR34220">
    <property type="entry name" value="SENSOR HISTIDINE KINASE YPDA"/>
    <property type="match status" value="1"/>
</dbReference>
<evidence type="ECO:0000256" key="3">
    <source>
        <dbReference type="ARBA" id="ARBA00022679"/>
    </source>
</evidence>
<keyword evidence="10 11" id="KW-0472">Membrane</keyword>
<evidence type="ECO:0000259" key="14">
    <source>
        <dbReference type="Pfam" id="PF07694"/>
    </source>
</evidence>
<keyword evidence="16" id="KW-1185">Reference proteome</keyword>
<dbReference type="OrthoDB" id="2514702at2"/>
<feature type="transmembrane region" description="Helical" evidence="11">
    <location>
        <begin position="191"/>
        <end position="210"/>
    </location>
</feature>
<evidence type="ECO:0000256" key="7">
    <source>
        <dbReference type="ARBA" id="ARBA00022840"/>
    </source>
</evidence>
<sequence>MEYLTNLLLWTERCAFLLTQICVAVTAAFVLFHSPKLRRAIARSEDSLLSSFPVIVLFSIPAIISTHAGEVLDLRQAVIVERPIILGQEHFNIDIREVFVIVAGLSCGTWVGFGVGFTAGLHRLFLGSSVAEPVFLASIGLGILAGLTRRYWPKVAWNPWRAAAVGVAAALIQRLIIFWQADLFGHAWDLIRYLLVSKVATNALGCGLFVKIMRTVDNDRLELTARRAEIRALQAQVDPHFLMNTLNAIKALVLSDPDRARSYVVKLGQFFLSTRRFAQLNAIPLRQEREHLFQYLDFQQLRFNRAVVLTENIEPAALEAYFPPRTLQTLVENSLQHGFDRTSQTLELSLNARIVDQNLQVELVDNGCGIPKARLSRLGHNPVPSGHEGGGFSLYQLRQSLVLAFGRAARLDILSREGLGTRVRLSLPFRTKAW</sequence>
<gene>
    <name evidence="15" type="ORF">sS8_1088</name>
</gene>
<dbReference type="Gene3D" id="1.10.1760.20">
    <property type="match status" value="1"/>
</dbReference>
<evidence type="ECO:0000256" key="5">
    <source>
        <dbReference type="ARBA" id="ARBA00022741"/>
    </source>
</evidence>
<organism evidence="15 16">
    <name type="scientific">Methylocaldum marinum</name>
    <dbReference type="NCBI Taxonomy" id="1432792"/>
    <lineage>
        <taxon>Bacteria</taxon>
        <taxon>Pseudomonadati</taxon>
        <taxon>Pseudomonadota</taxon>
        <taxon>Gammaproteobacteria</taxon>
        <taxon>Methylococcales</taxon>
        <taxon>Methylococcaceae</taxon>
        <taxon>Methylocaldum</taxon>
    </lineage>
</organism>
<dbReference type="AlphaFoldDB" id="A0A250KMW3"/>
<dbReference type="KEGG" id="mmai:sS8_1088"/>
<evidence type="ECO:0000256" key="10">
    <source>
        <dbReference type="ARBA" id="ARBA00023136"/>
    </source>
</evidence>
<reference evidence="15 16" key="1">
    <citation type="submission" date="2016-12" db="EMBL/GenBank/DDBJ databases">
        <title>Genome sequencing of Methylocaldum marinum.</title>
        <authorList>
            <person name="Takeuchi M."/>
            <person name="Kamagata Y."/>
            <person name="Hiraoka S."/>
            <person name="Oshima K."/>
            <person name="Hattori M."/>
            <person name="Iwasaki W."/>
        </authorList>
    </citation>
    <scope>NUCLEOTIDE SEQUENCE [LARGE SCALE GENOMIC DNA]</scope>
    <source>
        <strain evidence="15 16">S8</strain>
    </source>
</reference>
<dbReference type="GO" id="GO:0000155">
    <property type="term" value="F:phosphorelay sensor kinase activity"/>
    <property type="evidence" value="ECO:0007669"/>
    <property type="project" value="InterPro"/>
</dbReference>
<evidence type="ECO:0000313" key="15">
    <source>
        <dbReference type="EMBL" id="BBA33050.1"/>
    </source>
</evidence>
<dbReference type="SUPFAM" id="SSF55874">
    <property type="entry name" value="ATPase domain of HSP90 chaperone/DNA topoisomerase II/histidine kinase"/>
    <property type="match status" value="1"/>
</dbReference>
<keyword evidence="9" id="KW-0902">Two-component regulatory system</keyword>
<proteinExistence type="predicted"/>
<comment type="subcellular location">
    <subcellularLocation>
        <location evidence="1">Cell membrane</location>
        <topology evidence="1">Multi-pass membrane protein</topology>
    </subcellularLocation>
</comment>
<evidence type="ECO:0000256" key="1">
    <source>
        <dbReference type="ARBA" id="ARBA00004651"/>
    </source>
</evidence>
<feature type="transmembrane region" description="Helical" evidence="11">
    <location>
        <begin position="125"/>
        <end position="148"/>
    </location>
</feature>
<feature type="domain" description="Signal transduction histidine kinase internal region" evidence="13">
    <location>
        <begin position="228"/>
        <end position="305"/>
    </location>
</feature>
<evidence type="ECO:0000256" key="2">
    <source>
        <dbReference type="ARBA" id="ARBA00022475"/>
    </source>
</evidence>
<evidence type="ECO:0000256" key="11">
    <source>
        <dbReference type="SAM" id="Phobius"/>
    </source>
</evidence>
<evidence type="ECO:0000256" key="9">
    <source>
        <dbReference type="ARBA" id="ARBA00023012"/>
    </source>
</evidence>
<keyword evidence="6" id="KW-0418">Kinase</keyword>
<keyword evidence="8 11" id="KW-1133">Transmembrane helix</keyword>
<feature type="transmembrane region" description="Helical" evidence="11">
    <location>
        <begin position="160"/>
        <end position="179"/>
    </location>
</feature>
<dbReference type="EMBL" id="AP017928">
    <property type="protein sequence ID" value="BBA33050.1"/>
    <property type="molecule type" value="Genomic_DNA"/>
</dbReference>
<keyword evidence="7" id="KW-0067">ATP-binding</keyword>
<feature type="transmembrane region" description="Helical" evidence="11">
    <location>
        <begin position="98"/>
        <end position="119"/>
    </location>
</feature>
<dbReference type="Proteomes" id="UP000266313">
    <property type="component" value="Chromosome"/>
</dbReference>
<dbReference type="GO" id="GO:0005524">
    <property type="term" value="F:ATP binding"/>
    <property type="evidence" value="ECO:0007669"/>
    <property type="project" value="UniProtKB-KW"/>
</dbReference>
<evidence type="ECO:0000259" key="12">
    <source>
        <dbReference type="Pfam" id="PF02518"/>
    </source>
</evidence>
<keyword evidence="2" id="KW-1003">Cell membrane</keyword>
<accession>A0A250KMW3</accession>
<dbReference type="PANTHER" id="PTHR34220:SF7">
    <property type="entry name" value="SENSOR HISTIDINE KINASE YPDA"/>
    <property type="match status" value="1"/>
</dbReference>